<evidence type="ECO:0000256" key="8">
    <source>
        <dbReference type="ARBA" id="ARBA00022777"/>
    </source>
</evidence>
<evidence type="ECO:0000256" key="4">
    <source>
        <dbReference type="ARBA" id="ARBA00022553"/>
    </source>
</evidence>
<dbReference type="Gene3D" id="3.40.930.10">
    <property type="entry name" value="Mannitol-specific EII, Chain A"/>
    <property type="match status" value="1"/>
</dbReference>
<protein>
    <recommendedName>
        <fullName evidence="2">Mannitol-specific phosphotransferase enzyme IIA component</fullName>
    </recommendedName>
    <alternativeName>
        <fullName evidence="10">EIIA</fullName>
    </alternativeName>
    <alternativeName>
        <fullName evidence="11">EIII</fullName>
    </alternativeName>
    <alternativeName>
        <fullName evidence="9">PTS system mannitol-specific EIIA component</fullName>
    </alternativeName>
</protein>
<dbReference type="SUPFAM" id="SSF55804">
    <property type="entry name" value="Phoshotransferase/anion transport protein"/>
    <property type="match status" value="1"/>
</dbReference>
<reference evidence="13" key="1">
    <citation type="submission" date="2020-08" db="EMBL/GenBank/DDBJ databases">
        <title>Genome public.</title>
        <authorList>
            <person name="Liu C."/>
            <person name="Sun Q."/>
        </authorList>
    </citation>
    <scope>NUCLEOTIDE SEQUENCE</scope>
    <source>
        <strain evidence="13">BX21</strain>
    </source>
</reference>
<gene>
    <name evidence="13" type="ORF">H8707_08225</name>
</gene>
<dbReference type="GO" id="GO:0009401">
    <property type="term" value="P:phosphoenolpyruvate-dependent sugar phosphotransferase system"/>
    <property type="evidence" value="ECO:0007669"/>
    <property type="project" value="UniProtKB-KW"/>
</dbReference>
<dbReference type="AlphaFoldDB" id="A0A926IKE9"/>
<sequence>MLLREGNILLNQHFNSKDEAIKKVGELLVSGNYVKEAYIEKMLERENISTTYIGNNIAIPHGTSGSQNEILKSGISIVQIPEGVSFGDDVAKVVIGIAGKGNTHLGLLSNIAVICSDMENVDKIVNAKTKQEILKLFGAMDL</sequence>
<comment type="caution">
    <text evidence="13">The sequence shown here is derived from an EMBL/GenBank/DDBJ whole genome shotgun (WGS) entry which is preliminary data.</text>
</comment>
<feature type="domain" description="PTS EIIA type-2" evidence="12">
    <location>
        <begin position="1"/>
        <end position="140"/>
    </location>
</feature>
<dbReference type="GO" id="GO:0016301">
    <property type="term" value="F:kinase activity"/>
    <property type="evidence" value="ECO:0007669"/>
    <property type="project" value="UniProtKB-KW"/>
</dbReference>
<dbReference type="InterPro" id="IPR002178">
    <property type="entry name" value="PTS_EIIA_type-2_dom"/>
</dbReference>
<evidence type="ECO:0000256" key="2">
    <source>
        <dbReference type="ARBA" id="ARBA00014783"/>
    </source>
</evidence>
<dbReference type="Proteomes" id="UP000601171">
    <property type="component" value="Unassembled WGS sequence"/>
</dbReference>
<keyword evidence="4" id="KW-0597">Phosphoprotein</keyword>
<evidence type="ECO:0000313" key="14">
    <source>
        <dbReference type="Proteomes" id="UP000601171"/>
    </source>
</evidence>
<evidence type="ECO:0000256" key="1">
    <source>
        <dbReference type="ARBA" id="ARBA00002434"/>
    </source>
</evidence>
<evidence type="ECO:0000256" key="6">
    <source>
        <dbReference type="ARBA" id="ARBA00022679"/>
    </source>
</evidence>
<dbReference type="EMBL" id="JACRTG010000018">
    <property type="protein sequence ID" value="MBC8588225.1"/>
    <property type="molecule type" value="Genomic_DNA"/>
</dbReference>
<evidence type="ECO:0000256" key="9">
    <source>
        <dbReference type="ARBA" id="ARBA00029908"/>
    </source>
</evidence>
<keyword evidence="8" id="KW-0418">Kinase</keyword>
<dbReference type="GO" id="GO:0005886">
    <property type="term" value="C:plasma membrane"/>
    <property type="evidence" value="ECO:0007669"/>
    <property type="project" value="TreeGrafter"/>
</dbReference>
<name>A0A926IKE9_9FIRM</name>
<comment type="function">
    <text evidence="1">The phosphoenolpyruvate-dependent sugar phosphotransferase system (sugar PTS), a major carbohydrate active transport system, catalyzes the phosphorylation of incoming sugar substrates concomitantly with their translocation across the cell membrane. The enzyme II CmtAB PTS system is involved in D-mannitol transport.</text>
</comment>
<keyword evidence="3" id="KW-0813">Transport</keyword>
<dbReference type="PANTHER" id="PTHR30181">
    <property type="entry name" value="MANNITOL PERMEASE IIC COMPONENT"/>
    <property type="match status" value="1"/>
</dbReference>
<evidence type="ECO:0000256" key="7">
    <source>
        <dbReference type="ARBA" id="ARBA00022683"/>
    </source>
</evidence>
<organism evidence="13 14">
    <name type="scientific">Paratissierella segnis</name>
    <dbReference type="NCBI Taxonomy" id="2763679"/>
    <lineage>
        <taxon>Bacteria</taxon>
        <taxon>Bacillati</taxon>
        <taxon>Bacillota</taxon>
        <taxon>Tissierellia</taxon>
        <taxon>Tissierellales</taxon>
        <taxon>Tissierellaceae</taxon>
        <taxon>Paratissierella</taxon>
    </lineage>
</organism>
<evidence type="ECO:0000259" key="12">
    <source>
        <dbReference type="PROSITE" id="PS51094"/>
    </source>
</evidence>
<keyword evidence="5 13" id="KW-0762">Sugar transport</keyword>
<accession>A0A926IKE9</accession>
<evidence type="ECO:0000256" key="5">
    <source>
        <dbReference type="ARBA" id="ARBA00022597"/>
    </source>
</evidence>
<dbReference type="PROSITE" id="PS00372">
    <property type="entry name" value="PTS_EIIA_TYPE_2_HIS"/>
    <property type="match status" value="1"/>
</dbReference>
<dbReference type="GO" id="GO:0090563">
    <property type="term" value="F:protein-phosphocysteine-sugar phosphotransferase activity"/>
    <property type="evidence" value="ECO:0007669"/>
    <property type="project" value="TreeGrafter"/>
</dbReference>
<evidence type="ECO:0000313" key="13">
    <source>
        <dbReference type="EMBL" id="MBC8588225.1"/>
    </source>
</evidence>
<keyword evidence="7" id="KW-0598">Phosphotransferase system</keyword>
<dbReference type="RefSeq" id="WP_262429675.1">
    <property type="nucleotide sequence ID" value="NZ_JACRTG010000018.1"/>
</dbReference>
<keyword evidence="14" id="KW-1185">Reference proteome</keyword>
<dbReference type="Pfam" id="PF00359">
    <property type="entry name" value="PTS_EIIA_2"/>
    <property type="match status" value="1"/>
</dbReference>
<dbReference type="CDD" id="cd00211">
    <property type="entry name" value="PTS_IIA_fru"/>
    <property type="match status" value="1"/>
</dbReference>
<dbReference type="PANTHER" id="PTHR30181:SF2">
    <property type="entry name" value="PTS SYSTEM MANNITOL-SPECIFIC EIICBA COMPONENT"/>
    <property type="match status" value="1"/>
</dbReference>
<evidence type="ECO:0000256" key="10">
    <source>
        <dbReference type="ARBA" id="ARBA00030956"/>
    </source>
</evidence>
<dbReference type="InterPro" id="IPR016152">
    <property type="entry name" value="PTrfase/Anion_transptr"/>
</dbReference>
<evidence type="ECO:0000256" key="3">
    <source>
        <dbReference type="ARBA" id="ARBA00022448"/>
    </source>
</evidence>
<dbReference type="InterPro" id="IPR050893">
    <property type="entry name" value="Sugar_PTS"/>
</dbReference>
<keyword evidence="6" id="KW-0808">Transferase</keyword>
<dbReference type="PROSITE" id="PS51094">
    <property type="entry name" value="PTS_EIIA_TYPE_2"/>
    <property type="match status" value="1"/>
</dbReference>
<proteinExistence type="predicted"/>
<evidence type="ECO:0000256" key="11">
    <source>
        <dbReference type="ARBA" id="ARBA00030962"/>
    </source>
</evidence>